<dbReference type="InterPro" id="IPR027417">
    <property type="entry name" value="P-loop_NTPase"/>
</dbReference>
<comment type="caution">
    <text evidence="2">The sequence shown here is derived from an EMBL/GenBank/DDBJ whole genome shotgun (WGS) entry which is preliminary data.</text>
</comment>
<evidence type="ECO:0000313" key="2">
    <source>
        <dbReference type="EMBL" id="PTB97248.1"/>
    </source>
</evidence>
<dbReference type="Pfam" id="PF13175">
    <property type="entry name" value="AAA_15"/>
    <property type="match status" value="1"/>
</dbReference>
<evidence type="ECO:0000259" key="1">
    <source>
        <dbReference type="Pfam" id="PF13175"/>
    </source>
</evidence>
<feature type="domain" description="Endonuclease GajA/Old nuclease/RecF-like AAA" evidence="1">
    <location>
        <begin position="1"/>
        <end position="366"/>
    </location>
</feature>
<protein>
    <submittedName>
        <fullName evidence="2">ATP-binding protein</fullName>
    </submittedName>
</protein>
<name>A0A2T4DU51_9BACT</name>
<dbReference type="PANTHER" id="PTHR40396:SF1">
    <property type="entry name" value="ATPASE AAA-TYPE CORE DOMAIN-CONTAINING PROTEIN"/>
    <property type="match status" value="1"/>
</dbReference>
<dbReference type="GO" id="GO:0005524">
    <property type="term" value="F:ATP binding"/>
    <property type="evidence" value="ECO:0007669"/>
    <property type="project" value="UniProtKB-KW"/>
</dbReference>
<gene>
    <name evidence="2" type="ORF">C9994_03810</name>
</gene>
<organism evidence="2 3">
    <name type="scientific">Marivirga lumbricoides</name>
    <dbReference type="NCBI Taxonomy" id="1046115"/>
    <lineage>
        <taxon>Bacteria</taxon>
        <taxon>Pseudomonadati</taxon>
        <taxon>Bacteroidota</taxon>
        <taxon>Cytophagia</taxon>
        <taxon>Cytophagales</taxon>
        <taxon>Marivirgaceae</taxon>
        <taxon>Marivirga</taxon>
    </lineage>
</organism>
<dbReference type="Gene3D" id="3.40.50.300">
    <property type="entry name" value="P-loop containing nucleotide triphosphate hydrolases"/>
    <property type="match status" value="1"/>
</dbReference>
<dbReference type="Proteomes" id="UP000240608">
    <property type="component" value="Unassembled WGS sequence"/>
</dbReference>
<dbReference type="AlphaFoldDB" id="A0A2T4DU51"/>
<dbReference type="PANTHER" id="PTHR40396">
    <property type="entry name" value="ATPASE-LIKE PROTEIN"/>
    <property type="match status" value="1"/>
</dbReference>
<reference evidence="2 3" key="1">
    <citation type="submission" date="2018-03" db="EMBL/GenBank/DDBJ databases">
        <title>Cross-interface Injection: A General Nanoliter Liquid Handling Method Applied to Single Cells Genome Amplification Automated Nanoliter Liquid Handling Applied to Single Cell Multiple Displacement Amplification.</title>
        <authorList>
            <person name="Yun J."/>
            <person name="Xu P."/>
            <person name="Xu J."/>
            <person name="Dai X."/>
            <person name="Wang Y."/>
            <person name="Zheng X."/>
            <person name="Cao C."/>
            <person name="Yi Q."/>
            <person name="Zhu Y."/>
            <person name="Wang L."/>
            <person name="Dong Z."/>
            <person name="Huang Y."/>
            <person name="Huang L."/>
            <person name="Du W."/>
        </authorList>
    </citation>
    <scope>NUCLEOTIDE SEQUENCE [LARGE SCALE GENOMIC DNA]</scope>
    <source>
        <strain evidence="2 3">Z-D1-2</strain>
    </source>
</reference>
<dbReference type="EMBL" id="PYVU01000020">
    <property type="protein sequence ID" value="PTB97248.1"/>
    <property type="molecule type" value="Genomic_DNA"/>
</dbReference>
<accession>A0A2T4DU51</accession>
<dbReference type="InterPro" id="IPR041685">
    <property type="entry name" value="AAA_GajA/Old/RecF-like"/>
</dbReference>
<keyword evidence="2" id="KW-0547">Nucleotide-binding</keyword>
<dbReference type="GO" id="GO:0016887">
    <property type="term" value="F:ATP hydrolysis activity"/>
    <property type="evidence" value="ECO:0007669"/>
    <property type="project" value="InterPro"/>
</dbReference>
<evidence type="ECO:0000313" key="3">
    <source>
        <dbReference type="Proteomes" id="UP000240608"/>
    </source>
</evidence>
<dbReference type="SUPFAM" id="SSF52540">
    <property type="entry name" value="P-loop containing nucleoside triphosphate hydrolases"/>
    <property type="match status" value="1"/>
</dbReference>
<keyword evidence="2" id="KW-0067">ATP-binding</keyword>
<proteinExistence type="predicted"/>
<sequence>MIINFSLKNFGSVKDKQTLTFEADKSEHLNDYYIIDTSGFRLLKLALIYGANASGKTTILKGLEFLRNLVLEPEEKKTDILDFKPFLFDKETPNQTSILSIDFLQNGTRYDYEVEFTEKAIISEKLDNYNPKKANIFKRVTDLKHQFTEIKFGSKIKKDKTFIKTLESNTLWNNTVLGGFLKTNIDFIELNETIDWFKTYLKPLVYTRTELEGYVTSKIDNNEILKKDVINILKKADFHISDIHIQEEDKELPDGFIEFVEKQFKVSNDRVKKLKEEGKITSVNIDFEHTVNGNKYNLPIDLESQGTRRYYGFAGLLALLIKENHIIPIDELEASLHPDLYIQFLLSFLVNSENSQILATTHNREILDNKDVFRNDAIWFTNKSENCSTELYSLADFDTSVVRDTTNVLNAYKSGKLKGKPNLGDYYIDLD</sequence>